<keyword evidence="3 5" id="KW-1133">Transmembrane helix</keyword>
<feature type="transmembrane region" description="Helical" evidence="5">
    <location>
        <begin position="139"/>
        <end position="158"/>
    </location>
</feature>
<keyword evidence="2 5" id="KW-0812">Transmembrane</keyword>
<evidence type="ECO:0000256" key="5">
    <source>
        <dbReference type="RuleBase" id="RU363041"/>
    </source>
</evidence>
<dbReference type="PANTHER" id="PTHR43483:SF3">
    <property type="entry name" value="MEMBRANE TRANSPORTER PROTEIN HI_0806-RELATED"/>
    <property type="match status" value="1"/>
</dbReference>
<feature type="transmembrane region" description="Helical" evidence="5">
    <location>
        <begin position="7"/>
        <end position="27"/>
    </location>
</feature>
<organism evidence="6 7">
    <name type="scientific">Gemelliphila asaccharolytica</name>
    <dbReference type="NCBI Taxonomy" id="502393"/>
    <lineage>
        <taxon>Bacteria</taxon>
        <taxon>Bacillati</taxon>
        <taxon>Bacillota</taxon>
        <taxon>Bacilli</taxon>
        <taxon>Bacillales</taxon>
        <taxon>Gemellaceae</taxon>
        <taxon>Gemelliphila</taxon>
    </lineage>
</organism>
<protein>
    <recommendedName>
        <fullName evidence="5">Probable membrane transporter protein</fullName>
    </recommendedName>
</protein>
<keyword evidence="4 5" id="KW-0472">Membrane</keyword>
<feature type="transmembrane region" description="Helical" evidence="5">
    <location>
        <begin position="39"/>
        <end position="60"/>
    </location>
</feature>
<dbReference type="Proteomes" id="UP000070467">
    <property type="component" value="Unassembled WGS sequence"/>
</dbReference>
<comment type="subcellular location">
    <subcellularLocation>
        <location evidence="5">Cell membrane</location>
        <topology evidence="5">Multi-pass membrane protein</topology>
    </subcellularLocation>
    <subcellularLocation>
        <location evidence="1">Membrane</location>
        <topology evidence="1">Multi-pass membrane protein</topology>
    </subcellularLocation>
</comment>
<dbReference type="EMBL" id="LSDB01000049">
    <property type="protein sequence ID" value="KXB57309.1"/>
    <property type="molecule type" value="Genomic_DNA"/>
</dbReference>
<feature type="transmembrane region" description="Helical" evidence="5">
    <location>
        <begin position="244"/>
        <end position="262"/>
    </location>
</feature>
<evidence type="ECO:0000256" key="3">
    <source>
        <dbReference type="ARBA" id="ARBA00022989"/>
    </source>
</evidence>
<sequence>MNLLLTLQILIVLAGIYFLIMWVIDLVKNKDNLGDDSPVKGFIIGFITDVLDTIGIGSFAPTTMLFQVTKFLKAGDKQLPGTLNVAHTIPVITEALLFLVAVKVEPVTLFSLVIAAVVGAMIGARVINKFSEKKIQIMMGYALIITAILMAAKQLGWIDLLGKGNTAIGLTGIALIVAIVINFFLGALMMAGIGLYAPCMAMVFILGLNPLVAFPIMMASCAGLMAMGSPAFIKEGNYSRRGSIAVMIGGVIGVFVAVKFVTNVDITILTWIIIVVVLYTAVTMLIKGHKKAEKKAA</sequence>
<feature type="transmembrane region" description="Helical" evidence="5">
    <location>
        <begin position="81"/>
        <end position="101"/>
    </location>
</feature>
<keyword evidence="7" id="KW-1185">Reference proteome</keyword>
<evidence type="ECO:0000313" key="7">
    <source>
        <dbReference type="Proteomes" id="UP000070467"/>
    </source>
</evidence>
<evidence type="ECO:0000256" key="4">
    <source>
        <dbReference type="ARBA" id="ARBA00023136"/>
    </source>
</evidence>
<dbReference type="InterPro" id="IPR002781">
    <property type="entry name" value="TM_pro_TauE-like"/>
</dbReference>
<name>A0ABR5TL98_9BACL</name>
<proteinExistence type="inferred from homology"/>
<evidence type="ECO:0000256" key="2">
    <source>
        <dbReference type="ARBA" id="ARBA00022692"/>
    </source>
</evidence>
<gene>
    <name evidence="6" type="ORF">HMPREF1871_00895</name>
</gene>
<dbReference type="PANTHER" id="PTHR43483">
    <property type="entry name" value="MEMBRANE TRANSPORTER PROTEIN HI_0806-RELATED"/>
    <property type="match status" value="1"/>
</dbReference>
<comment type="caution">
    <text evidence="6">The sequence shown here is derived from an EMBL/GenBank/DDBJ whole genome shotgun (WGS) entry which is preliminary data.</text>
</comment>
<reference evidence="6 7" key="1">
    <citation type="submission" date="2016-01" db="EMBL/GenBank/DDBJ databases">
        <authorList>
            <person name="Mitreva M."/>
            <person name="Pepin K.H."/>
            <person name="Mihindukulasuriya K.A."/>
            <person name="Fulton R."/>
            <person name="Fronick C."/>
            <person name="O'Laughlin M."/>
            <person name="Miner T."/>
            <person name="Herter B."/>
            <person name="Rosa B.A."/>
            <person name="Cordes M."/>
            <person name="Tomlinson C."/>
            <person name="Wollam A."/>
            <person name="Palsikar V.B."/>
            <person name="Mardis E.R."/>
            <person name="Wilson R.K."/>
        </authorList>
    </citation>
    <scope>NUCLEOTIDE SEQUENCE [LARGE SCALE GENOMIC DNA]</scope>
    <source>
        <strain evidence="6 7">KA00071</strain>
    </source>
</reference>
<feature type="transmembrane region" description="Helical" evidence="5">
    <location>
        <begin position="107"/>
        <end position="127"/>
    </location>
</feature>
<accession>A0ABR5TL98</accession>
<feature type="transmembrane region" description="Helical" evidence="5">
    <location>
        <begin position="212"/>
        <end position="232"/>
    </location>
</feature>
<feature type="transmembrane region" description="Helical" evidence="5">
    <location>
        <begin position="268"/>
        <end position="286"/>
    </location>
</feature>
<evidence type="ECO:0000313" key="6">
    <source>
        <dbReference type="EMBL" id="KXB57309.1"/>
    </source>
</evidence>
<comment type="similarity">
    <text evidence="5">Belongs to the 4-toluene sulfonate uptake permease (TSUP) (TC 2.A.102) family.</text>
</comment>
<dbReference type="Pfam" id="PF01925">
    <property type="entry name" value="TauE"/>
    <property type="match status" value="2"/>
</dbReference>
<dbReference type="RefSeq" id="WP_066130438.1">
    <property type="nucleotide sequence ID" value="NZ_KQ959897.1"/>
</dbReference>
<keyword evidence="5" id="KW-1003">Cell membrane</keyword>
<evidence type="ECO:0000256" key="1">
    <source>
        <dbReference type="ARBA" id="ARBA00004141"/>
    </source>
</evidence>